<dbReference type="EnsemblPlants" id="AVESA.00010b.r2.2DG0358370.1">
    <property type="protein sequence ID" value="AVESA.00010b.r2.2DG0358370.1.CDS.1"/>
    <property type="gene ID" value="AVESA.00010b.r2.2DG0358370"/>
</dbReference>
<sequence>MGSSPPPPRRIDRLSDLPDDVLGHVLSFLPTKEAARAAALARRWRHAFGNVRTISIEEEARAGYSTAHEKKGRNAVLLDGVCSALLARRLSSGYHVPLHGFRVAFAENDYWNFVHVDQWLVYVLRHCRQELHLDLRFHLAPLCKHRDRDDDDDDEHVKEQVVNSDSDNTEDDEPDYKKMRRQRSYVLPRRLFRCTAIRTLCAYCRLKLPAAVNLPFLETLSITTPSYCDGPRSIQRLIDSCPRLIDLTLKAIHCLKRVSVLHKRLRRFTLRCCHNLKSVDIDASELKSLDYCGTVPVELLFSLHDTPGIPLCTVDFCLAHSKGVQFDGFRRFMEKISDTRRLHLHHGSLESRFFLRFPLFSNLTQLMLQGPVESCGTVVAVARVLEQTPNLELLYLCMEEYASDKNGYDSEEDEDYYMDNLFLAPDEVTVPDESSFSVSCLWHRVKEINMVHYKGGEAQRMMARLLFSNAIVLERMCVALVKGMAASQSKLIKNEIERWVVAYPHKVFL</sequence>
<protein>
    <submittedName>
        <fullName evidence="1">Uncharacterized protein</fullName>
    </submittedName>
</protein>
<accession>A0ACD5V1L9</accession>
<organism evidence="1 2">
    <name type="scientific">Avena sativa</name>
    <name type="common">Oat</name>
    <dbReference type="NCBI Taxonomy" id="4498"/>
    <lineage>
        <taxon>Eukaryota</taxon>
        <taxon>Viridiplantae</taxon>
        <taxon>Streptophyta</taxon>
        <taxon>Embryophyta</taxon>
        <taxon>Tracheophyta</taxon>
        <taxon>Spermatophyta</taxon>
        <taxon>Magnoliopsida</taxon>
        <taxon>Liliopsida</taxon>
        <taxon>Poales</taxon>
        <taxon>Poaceae</taxon>
        <taxon>BOP clade</taxon>
        <taxon>Pooideae</taxon>
        <taxon>Poodae</taxon>
        <taxon>Poeae</taxon>
        <taxon>Poeae Chloroplast Group 1 (Aveneae type)</taxon>
        <taxon>Aveninae</taxon>
        <taxon>Avena</taxon>
    </lineage>
</organism>
<proteinExistence type="predicted"/>
<name>A0ACD5V1L9_AVESA</name>
<evidence type="ECO:0000313" key="2">
    <source>
        <dbReference type="Proteomes" id="UP001732700"/>
    </source>
</evidence>
<evidence type="ECO:0000313" key="1">
    <source>
        <dbReference type="EnsemblPlants" id="AVESA.00010b.r2.2DG0358370.1.CDS.1"/>
    </source>
</evidence>
<reference evidence="1" key="1">
    <citation type="submission" date="2021-05" db="EMBL/GenBank/DDBJ databases">
        <authorList>
            <person name="Scholz U."/>
            <person name="Mascher M."/>
            <person name="Fiebig A."/>
        </authorList>
    </citation>
    <scope>NUCLEOTIDE SEQUENCE [LARGE SCALE GENOMIC DNA]</scope>
</reference>
<dbReference type="Proteomes" id="UP001732700">
    <property type="component" value="Chromosome 2D"/>
</dbReference>
<reference evidence="1" key="2">
    <citation type="submission" date="2025-09" db="UniProtKB">
        <authorList>
            <consortium name="EnsemblPlants"/>
        </authorList>
    </citation>
    <scope>IDENTIFICATION</scope>
</reference>
<keyword evidence="2" id="KW-1185">Reference proteome</keyword>